<organism evidence="1 2">
    <name type="scientific">Gossypium arboreum</name>
    <name type="common">Tree cotton</name>
    <name type="synonym">Gossypium nanking</name>
    <dbReference type="NCBI Taxonomy" id="29729"/>
    <lineage>
        <taxon>Eukaryota</taxon>
        <taxon>Viridiplantae</taxon>
        <taxon>Streptophyta</taxon>
        <taxon>Embryophyta</taxon>
        <taxon>Tracheophyta</taxon>
        <taxon>Spermatophyta</taxon>
        <taxon>Magnoliopsida</taxon>
        <taxon>eudicotyledons</taxon>
        <taxon>Gunneridae</taxon>
        <taxon>Pentapetalae</taxon>
        <taxon>rosids</taxon>
        <taxon>malvids</taxon>
        <taxon>Malvales</taxon>
        <taxon>Malvaceae</taxon>
        <taxon>Malvoideae</taxon>
        <taxon>Gossypium</taxon>
    </lineage>
</organism>
<dbReference type="AlphaFoldDB" id="A0A0B0PQA2"/>
<proteinExistence type="predicted"/>
<gene>
    <name evidence="1" type="ORF">F383_14966</name>
</gene>
<dbReference type="EMBL" id="KN445868">
    <property type="protein sequence ID" value="KHG28648.1"/>
    <property type="molecule type" value="Genomic_DNA"/>
</dbReference>
<dbReference type="Proteomes" id="UP000032142">
    <property type="component" value="Unassembled WGS sequence"/>
</dbReference>
<accession>A0A0B0PQA2</accession>
<reference evidence="2" key="1">
    <citation type="submission" date="2014-09" db="EMBL/GenBank/DDBJ databases">
        <authorList>
            <person name="Mudge J."/>
            <person name="Ramaraj T."/>
            <person name="Lindquist I.E."/>
            <person name="Bharti A.K."/>
            <person name="Sundararajan A."/>
            <person name="Cameron C.T."/>
            <person name="Woodward J.E."/>
            <person name="May G.D."/>
            <person name="Brubaker C."/>
            <person name="Broadhvest J."/>
            <person name="Wilkins T.A."/>
        </authorList>
    </citation>
    <scope>NUCLEOTIDE SEQUENCE</scope>
    <source>
        <strain evidence="2">cv. AKA8401</strain>
    </source>
</reference>
<sequence>MLPQQVGRCSSHHPWCWLRPRTYWSNQMPQVSGSRAVRESRERMKQTKKNQMRLTPLGALFLLTLTFSPCPARRAIINGNGNIITLFTPMSKQQYIVVEC</sequence>
<evidence type="ECO:0000313" key="1">
    <source>
        <dbReference type="EMBL" id="KHG28648.1"/>
    </source>
</evidence>
<evidence type="ECO:0000313" key="2">
    <source>
        <dbReference type="Proteomes" id="UP000032142"/>
    </source>
</evidence>
<keyword evidence="2" id="KW-1185">Reference proteome</keyword>
<protein>
    <submittedName>
        <fullName evidence="1">Uncharacterized protein</fullName>
    </submittedName>
</protein>
<name>A0A0B0PQA2_GOSAR</name>